<dbReference type="AlphaFoldDB" id="A0A3P9M149"/>
<evidence type="ECO:0000256" key="1">
    <source>
        <dbReference type="ARBA" id="ARBA00004167"/>
    </source>
</evidence>
<dbReference type="InterPro" id="IPR036116">
    <property type="entry name" value="FN3_sf"/>
</dbReference>
<feature type="region of interest" description="Disordered" evidence="9">
    <location>
        <begin position="415"/>
        <end position="451"/>
    </location>
</feature>
<feature type="compositionally biased region" description="Basic and acidic residues" evidence="9">
    <location>
        <begin position="442"/>
        <end position="451"/>
    </location>
</feature>
<keyword evidence="4 11" id="KW-0732">Signal</keyword>
<dbReference type="PANTHER" id="PTHR23037">
    <property type="entry name" value="CYTOKINE RECEPTOR"/>
    <property type="match status" value="1"/>
</dbReference>
<keyword evidence="6 10" id="KW-0472">Membrane</keyword>
<evidence type="ECO:0000256" key="2">
    <source>
        <dbReference type="ARBA" id="ARBA00008280"/>
    </source>
</evidence>
<evidence type="ECO:0000313" key="14">
    <source>
        <dbReference type="Proteomes" id="UP000265180"/>
    </source>
</evidence>
<keyword evidence="7" id="KW-1015">Disulfide bond</keyword>
<evidence type="ECO:0000256" key="4">
    <source>
        <dbReference type="ARBA" id="ARBA00022729"/>
    </source>
</evidence>
<evidence type="ECO:0000313" key="13">
    <source>
        <dbReference type="Ensembl" id="ENSORLP00020026615.1"/>
    </source>
</evidence>
<dbReference type="InterPro" id="IPR040951">
    <property type="entry name" value="IL2RB_N1"/>
</dbReference>
<keyword evidence="3 10" id="KW-0812">Transmembrane</keyword>
<evidence type="ECO:0000256" key="5">
    <source>
        <dbReference type="ARBA" id="ARBA00022989"/>
    </source>
</evidence>
<dbReference type="SUPFAM" id="SSF49265">
    <property type="entry name" value="Fibronectin type III"/>
    <property type="match status" value="1"/>
</dbReference>
<feature type="signal peptide" evidence="11">
    <location>
        <begin position="1"/>
        <end position="36"/>
    </location>
</feature>
<reference evidence="13 14" key="2">
    <citation type="submission" date="2017-04" db="EMBL/GenBank/DDBJ databases">
        <title>CpG methylation of centromeres and impact of large insertions on vertebrate speciation.</title>
        <authorList>
            <person name="Ichikawa K."/>
            <person name="Yoshimura J."/>
            <person name="Morishita S."/>
        </authorList>
    </citation>
    <scope>NUCLEOTIDE SEQUENCE</scope>
    <source>
        <strain evidence="13 14">HNI</strain>
    </source>
</reference>
<dbReference type="Ensembl" id="ENSORLT00020001443.1">
    <property type="protein sequence ID" value="ENSORLP00020026615.1"/>
    <property type="gene ID" value="ENSORLG00020009179.1"/>
</dbReference>
<evidence type="ECO:0000256" key="8">
    <source>
        <dbReference type="ARBA" id="ARBA00023170"/>
    </source>
</evidence>
<proteinExistence type="inferred from homology"/>
<dbReference type="Proteomes" id="UP000265180">
    <property type="component" value="Chromosome 8"/>
</dbReference>
<name>A0A3P9M149_ORYLA</name>
<keyword evidence="8" id="KW-0675">Receptor</keyword>
<evidence type="ECO:0000256" key="3">
    <source>
        <dbReference type="ARBA" id="ARBA00022692"/>
    </source>
</evidence>
<keyword evidence="5 10" id="KW-1133">Transmembrane helix</keyword>
<evidence type="ECO:0000256" key="9">
    <source>
        <dbReference type="SAM" id="MobiDB-lite"/>
    </source>
</evidence>
<dbReference type="Pfam" id="PF18707">
    <property type="entry name" value="IL2RB_N1"/>
    <property type="match status" value="1"/>
</dbReference>
<reference evidence="13" key="3">
    <citation type="submission" date="2025-08" db="UniProtKB">
        <authorList>
            <consortium name="Ensembl"/>
        </authorList>
    </citation>
    <scope>IDENTIFICATION</scope>
    <source>
        <strain evidence="13">HNI</strain>
    </source>
</reference>
<evidence type="ECO:0000259" key="12">
    <source>
        <dbReference type="Pfam" id="PF18707"/>
    </source>
</evidence>
<dbReference type="Gene3D" id="2.60.40.10">
    <property type="entry name" value="Immunoglobulins"/>
    <property type="match status" value="2"/>
</dbReference>
<reference evidence="13" key="4">
    <citation type="submission" date="2025-09" db="UniProtKB">
        <authorList>
            <consortium name="Ensembl"/>
        </authorList>
    </citation>
    <scope>IDENTIFICATION</scope>
    <source>
        <strain evidence="13">HNI</strain>
    </source>
</reference>
<feature type="chain" id="PRO_5018079929" description="Interleukin-2 receptor subunit beta N-terminal domain-containing protein" evidence="11">
    <location>
        <begin position="37"/>
        <end position="544"/>
    </location>
</feature>
<evidence type="ECO:0000256" key="7">
    <source>
        <dbReference type="ARBA" id="ARBA00023157"/>
    </source>
</evidence>
<evidence type="ECO:0000256" key="10">
    <source>
        <dbReference type="SAM" id="Phobius"/>
    </source>
</evidence>
<comment type="similarity">
    <text evidence="2">Belongs to the type I cytokine receptor family. Type 4 subfamily.</text>
</comment>
<feature type="transmembrane region" description="Helical" evidence="10">
    <location>
        <begin position="255"/>
        <end position="277"/>
    </location>
</feature>
<organism evidence="13 14">
    <name type="scientific">Oryzias latipes</name>
    <name type="common">Japanese rice fish</name>
    <name type="synonym">Japanese killifish</name>
    <dbReference type="NCBI Taxonomy" id="8090"/>
    <lineage>
        <taxon>Eukaryota</taxon>
        <taxon>Metazoa</taxon>
        <taxon>Chordata</taxon>
        <taxon>Craniata</taxon>
        <taxon>Vertebrata</taxon>
        <taxon>Euteleostomi</taxon>
        <taxon>Actinopterygii</taxon>
        <taxon>Neopterygii</taxon>
        <taxon>Teleostei</taxon>
        <taxon>Neoteleostei</taxon>
        <taxon>Acanthomorphata</taxon>
        <taxon>Ovalentaria</taxon>
        <taxon>Atherinomorphae</taxon>
        <taxon>Beloniformes</taxon>
        <taxon>Adrianichthyidae</taxon>
        <taxon>Oryziinae</taxon>
        <taxon>Oryzias</taxon>
    </lineage>
</organism>
<protein>
    <recommendedName>
        <fullName evidence="12">Interleukin-2 receptor subunit beta N-terminal domain-containing protein</fullName>
    </recommendedName>
</protein>
<feature type="domain" description="Interleukin-2 receptor subunit beta N-terminal" evidence="12">
    <location>
        <begin position="38"/>
        <end position="117"/>
    </location>
</feature>
<dbReference type="InterPro" id="IPR013783">
    <property type="entry name" value="Ig-like_fold"/>
</dbReference>
<sequence>MPFFCVVLLPSLVAVMVMQCLLHLLMVLLSIHAARSHRLQCTNDYVNNVSCVWSGSGEDCWISGEKKIWTEEKRHFITRSCKVKHWENSPPGCSFVFENESFSGSEVLPSISVRCNSTFVEDLTNYQPSLHIKMHRPSAPYVSSSANGTRVWWRLEGPVSFLFKSRYKFELQLKKSNGSWEMATKHCVREQELQLPDRHLSGLWQLRVRVIPVRENSQWSDWSPTTTWVGETETEDAVTKSTPNSNNQGPWVDQVFLIVTGVTLISFLIISLLLALYKRKRSLLKVKPVPNPSMYFNSLHSIHRGDLKKWLNPLSLSESIFTAQLCDLISPVEVCEDWVTMPSTATGSTRALLSNQSFRSSGSNASRFGYHSSSLSNYSNMGYFMSSSSGALTPTDPNPGYFTYQDDFGPHPFLDSDPSYESLKKEPSSPDSGIGFIEENEGTNKRHRDERQEDCPPFLFFSQHLSSCIFTSSMPPALPHIVPATQTSSQTLQEEVAEAAAGSSSAALLTSSSVCRSSSMPVETSRSGYLTLKELQATFSNKSI</sequence>
<dbReference type="PANTHER" id="PTHR23037:SF22">
    <property type="entry name" value="CYTOKINE RECEPTOR COMMON SUBUNIT BETA"/>
    <property type="match status" value="1"/>
</dbReference>
<comment type="subcellular location">
    <subcellularLocation>
        <location evidence="1">Membrane</location>
        <topology evidence="1">Single-pass membrane protein</topology>
    </subcellularLocation>
</comment>
<evidence type="ECO:0000256" key="6">
    <source>
        <dbReference type="ARBA" id="ARBA00023136"/>
    </source>
</evidence>
<accession>A0A3P9M149</accession>
<evidence type="ECO:0000256" key="11">
    <source>
        <dbReference type="SAM" id="SignalP"/>
    </source>
</evidence>
<reference key="1">
    <citation type="journal article" date="2007" name="Nature">
        <title>The medaka draft genome and insights into vertebrate genome evolution.</title>
        <authorList>
            <person name="Kasahara M."/>
            <person name="Naruse K."/>
            <person name="Sasaki S."/>
            <person name="Nakatani Y."/>
            <person name="Qu W."/>
            <person name="Ahsan B."/>
            <person name="Yamada T."/>
            <person name="Nagayasu Y."/>
            <person name="Doi K."/>
            <person name="Kasai Y."/>
            <person name="Jindo T."/>
            <person name="Kobayashi D."/>
            <person name="Shimada A."/>
            <person name="Toyoda A."/>
            <person name="Kuroki Y."/>
            <person name="Fujiyama A."/>
            <person name="Sasaki T."/>
            <person name="Shimizu A."/>
            <person name="Asakawa S."/>
            <person name="Shimizu N."/>
            <person name="Hashimoto S."/>
            <person name="Yang J."/>
            <person name="Lee Y."/>
            <person name="Matsushima K."/>
            <person name="Sugano S."/>
            <person name="Sakaizumi M."/>
            <person name="Narita T."/>
            <person name="Ohishi K."/>
            <person name="Haga S."/>
            <person name="Ohta F."/>
            <person name="Nomoto H."/>
            <person name="Nogata K."/>
            <person name="Morishita T."/>
            <person name="Endo T."/>
            <person name="Shin-I T."/>
            <person name="Takeda H."/>
            <person name="Morishita S."/>
            <person name="Kohara Y."/>
        </authorList>
    </citation>
    <scope>NUCLEOTIDE SEQUENCE [LARGE SCALE GENOMIC DNA]</scope>
    <source>
        <strain>Hd-rR</strain>
    </source>
</reference>
<dbReference type="GO" id="GO:0016020">
    <property type="term" value="C:membrane"/>
    <property type="evidence" value="ECO:0007669"/>
    <property type="project" value="UniProtKB-SubCell"/>
</dbReference>